<evidence type="ECO:0000313" key="2">
    <source>
        <dbReference type="EMBL" id="SDU36620.1"/>
    </source>
</evidence>
<evidence type="ECO:0000313" key="3">
    <source>
        <dbReference type="Proteomes" id="UP000183180"/>
    </source>
</evidence>
<keyword evidence="1" id="KW-0472">Membrane</keyword>
<dbReference type="AlphaFoldDB" id="A0A1H2HXI8"/>
<feature type="transmembrane region" description="Helical" evidence="1">
    <location>
        <begin position="111"/>
        <end position="132"/>
    </location>
</feature>
<proteinExistence type="predicted"/>
<keyword evidence="1" id="KW-0812">Transmembrane</keyword>
<evidence type="ECO:0000256" key="1">
    <source>
        <dbReference type="SAM" id="Phobius"/>
    </source>
</evidence>
<gene>
    <name evidence="2" type="ORF">SAMN04488548_134739</name>
</gene>
<reference evidence="2 3" key="1">
    <citation type="submission" date="2016-10" db="EMBL/GenBank/DDBJ databases">
        <authorList>
            <person name="de Groot N.N."/>
        </authorList>
    </citation>
    <scope>NUCLEOTIDE SEQUENCE [LARGE SCALE GENOMIC DNA]</scope>
    <source>
        <strain evidence="2 3">DSM 44215</strain>
    </source>
</reference>
<dbReference type="Proteomes" id="UP000183180">
    <property type="component" value="Unassembled WGS sequence"/>
</dbReference>
<feature type="transmembrane region" description="Helical" evidence="1">
    <location>
        <begin position="43"/>
        <end position="64"/>
    </location>
</feature>
<feature type="transmembrane region" description="Helical" evidence="1">
    <location>
        <begin position="138"/>
        <end position="161"/>
    </location>
</feature>
<feature type="transmembrane region" description="Helical" evidence="1">
    <location>
        <begin position="6"/>
        <end position="31"/>
    </location>
</feature>
<organism evidence="2 3">
    <name type="scientific">Gordonia westfalica</name>
    <dbReference type="NCBI Taxonomy" id="158898"/>
    <lineage>
        <taxon>Bacteria</taxon>
        <taxon>Bacillati</taxon>
        <taxon>Actinomycetota</taxon>
        <taxon>Actinomycetes</taxon>
        <taxon>Mycobacteriales</taxon>
        <taxon>Gordoniaceae</taxon>
        <taxon>Gordonia</taxon>
    </lineage>
</organism>
<sequence>MNSNWALLAPYLVIITAVQFGTTAIAKLLAASRFSRIERLSRVIEAAVGAATATSLVFVFAVWANETDHLQDPPANRVNTATSFAVAYGVVAIVFVIGAALLVFGGLKLRLATITVSALFVFFLLPGAPELVPTFADVLFGILFLGGVLGGTVWILLASLLGPDRLSELTADATSRVHTRRQAIVAWLEPKS</sequence>
<protein>
    <submittedName>
        <fullName evidence="2">Uncharacterized protein</fullName>
    </submittedName>
</protein>
<dbReference type="RefSeq" id="WP_074849174.1">
    <property type="nucleotide sequence ID" value="NZ_FNLM01000034.1"/>
</dbReference>
<feature type="transmembrane region" description="Helical" evidence="1">
    <location>
        <begin position="84"/>
        <end position="104"/>
    </location>
</feature>
<dbReference type="EMBL" id="FNLM01000034">
    <property type="protein sequence ID" value="SDU36620.1"/>
    <property type="molecule type" value="Genomic_DNA"/>
</dbReference>
<accession>A0A1H2HXI8</accession>
<name>A0A1H2HXI8_9ACTN</name>
<keyword evidence="1" id="KW-1133">Transmembrane helix</keyword>